<evidence type="ECO:0000256" key="3">
    <source>
        <dbReference type="ARBA" id="ARBA00014376"/>
    </source>
</evidence>
<keyword evidence="8" id="KW-0969">Cilium</keyword>
<evidence type="ECO:0000256" key="5">
    <source>
        <dbReference type="ARBA" id="ARBA00024934"/>
    </source>
</evidence>
<protein>
    <recommendedName>
        <fullName evidence="3 6">Flagellar basal body rod protein FlgB</fullName>
    </recommendedName>
</protein>
<proteinExistence type="inferred from homology"/>
<keyword evidence="8" id="KW-0282">Flagellum</keyword>
<evidence type="ECO:0000313" key="8">
    <source>
        <dbReference type="EMBL" id="THG91421.1"/>
    </source>
</evidence>
<keyword evidence="4 6" id="KW-0975">Bacterial flagellum</keyword>
<dbReference type="AlphaFoldDB" id="A0A4S4K1I3"/>
<accession>A0A4S4K1I3</accession>
<dbReference type="GO" id="GO:0071978">
    <property type="term" value="P:bacterial-type flagellum-dependent swarming motility"/>
    <property type="evidence" value="ECO:0007669"/>
    <property type="project" value="TreeGrafter"/>
</dbReference>
<name>A0A4S4K1I3_ALKAL</name>
<dbReference type="Pfam" id="PF00460">
    <property type="entry name" value="Flg_bb_rod"/>
    <property type="match status" value="1"/>
</dbReference>
<comment type="subcellular location">
    <subcellularLocation>
        <location evidence="1 6">Bacterial flagellum basal body</location>
    </subcellularLocation>
</comment>
<reference evidence="8 9" key="1">
    <citation type="submission" date="2014-01" db="EMBL/GenBank/DDBJ databases">
        <title>Draft genome sequencing of Bacillus alcalophilus CGMCC 1.3604.</title>
        <authorList>
            <person name="Yang J."/>
            <person name="Diao L."/>
            <person name="Yang S."/>
        </authorList>
    </citation>
    <scope>NUCLEOTIDE SEQUENCE [LARGE SCALE GENOMIC DNA]</scope>
    <source>
        <strain evidence="8 9">CGMCC 1.3604</strain>
    </source>
</reference>
<keyword evidence="8" id="KW-0966">Cell projection</keyword>
<comment type="caution">
    <text evidence="8">The sequence shown here is derived from an EMBL/GenBank/DDBJ whole genome shotgun (WGS) entry which is preliminary data.</text>
</comment>
<organism evidence="8 9">
    <name type="scientific">Alkalihalobacillus alcalophilus ATCC 27647 = CGMCC 1.3604</name>
    <dbReference type="NCBI Taxonomy" id="1218173"/>
    <lineage>
        <taxon>Bacteria</taxon>
        <taxon>Bacillati</taxon>
        <taxon>Bacillota</taxon>
        <taxon>Bacilli</taxon>
        <taxon>Bacillales</taxon>
        <taxon>Bacillaceae</taxon>
        <taxon>Alkalihalobacillus</taxon>
    </lineage>
</organism>
<evidence type="ECO:0000256" key="2">
    <source>
        <dbReference type="ARBA" id="ARBA00009677"/>
    </source>
</evidence>
<evidence type="ECO:0000313" key="9">
    <source>
        <dbReference type="Proteomes" id="UP000297014"/>
    </source>
</evidence>
<comment type="function">
    <text evidence="5 6">Structural component of flagellum, the bacterial motility apparatus. Part of the rod structure of flagellar basal body.</text>
</comment>
<dbReference type="InterPro" id="IPR001444">
    <property type="entry name" value="Flag_bb_rod_N"/>
</dbReference>
<evidence type="ECO:0000256" key="1">
    <source>
        <dbReference type="ARBA" id="ARBA00004117"/>
    </source>
</evidence>
<dbReference type="EMBL" id="JALP01000071">
    <property type="protein sequence ID" value="THG91421.1"/>
    <property type="molecule type" value="Genomic_DNA"/>
</dbReference>
<dbReference type="NCBIfam" id="TIGR01396">
    <property type="entry name" value="FlgB"/>
    <property type="match status" value="1"/>
</dbReference>
<feature type="domain" description="Flagellar basal body rod protein N-terminal" evidence="7">
    <location>
        <begin position="14"/>
        <end position="42"/>
    </location>
</feature>
<sequence length="135" mass="15182">MKKVNLFSGTTFRMLEQGLNGAQMQHKAISQNIANVDTPNYKAQRVSFEQLLNQELTRSNLEAHRTNEKHVEFKSSSFSSPILTKGNSSYNHNGGNVDIDLEMSELAKNQIYYNGLIDRINGNFSNLKMVIRGGS</sequence>
<dbReference type="PIRSF" id="PIRSF002889">
    <property type="entry name" value="Rod_FlgB"/>
    <property type="match status" value="1"/>
</dbReference>
<dbReference type="Proteomes" id="UP000297014">
    <property type="component" value="Unassembled WGS sequence"/>
</dbReference>
<gene>
    <name evidence="8" type="ORF">AJ85_05365</name>
</gene>
<dbReference type="PANTHER" id="PTHR30435">
    <property type="entry name" value="FLAGELLAR PROTEIN"/>
    <property type="match status" value="1"/>
</dbReference>
<dbReference type="GO" id="GO:0030694">
    <property type="term" value="C:bacterial-type flagellum basal body, rod"/>
    <property type="evidence" value="ECO:0007669"/>
    <property type="project" value="InterPro"/>
</dbReference>
<evidence type="ECO:0000256" key="4">
    <source>
        <dbReference type="ARBA" id="ARBA00023143"/>
    </source>
</evidence>
<evidence type="ECO:0000259" key="7">
    <source>
        <dbReference type="Pfam" id="PF00460"/>
    </source>
</evidence>
<evidence type="ECO:0000256" key="6">
    <source>
        <dbReference type="PIRNR" id="PIRNR002889"/>
    </source>
</evidence>
<dbReference type="PANTHER" id="PTHR30435:SF12">
    <property type="entry name" value="FLAGELLAR BASAL BODY ROD PROTEIN FLGB"/>
    <property type="match status" value="1"/>
</dbReference>
<dbReference type="InterPro" id="IPR006300">
    <property type="entry name" value="FlgB"/>
</dbReference>
<comment type="subunit">
    <text evidence="6">The basal body constitutes a major portion of the flagellar organelle and consists of a number of rings mounted on a central rod.</text>
</comment>
<comment type="similarity">
    <text evidence="2 6">Belongs to the flagella basal body rod proteins family.</text>
</comment>